<feature type="region of interest" description="Disordered" evidence="3">
    <location>
        <begin position="144"/>
        <end position="172"/>
    </location>
</feature>
<dbReference type="InterPro" id="IPR016032">
    <property type="entry name" value="Sig_transdc_resp-reg_C-effctor"/>
</dbReference>
<dbReference type="SMART" id="SM00257">
    <property type="entry name" value="LysM"/>
    <property type="match status" value="1"/>
</dbReference>
<evidence type="ECO:0000313" key="7">
    <source>
        <dbReference type="Proteomes" id="UP000281726"/>
    </source>
</evidence>
<evidence type="ECO:0000259" key="5">
    <source>
        <dbReference type="PROSITE" id="PS51782"/>
    </source>
</evidence>
<dbReference type="Gene3D" id="1.25.40.10">
    <property type="entry name" value="Tetratricopeptide repeat domain"/>
    <property type="match status" value="1"/>
</dbReference>
<accession>A0A3A9ZCS1</accession>
<feature type="transmembrane region" description="Helical" evidence="4">
    <location>
        <begin position="316"/>
        <end position="341"/>
    </location>
</feature>
<evidence type="ECO:0000256" key="2">
    <source>
        <dbReference type="ARBA" id="ARBA00023163"/>
    </source>
</evidence>
<evidence type="ECO:0000256" key="4">
    <source>
        <dbReference type="SAM" id="Phobius"/>
    </source>
</evidence>
<keyword evidence="4" id="KW-1133">Transmembrane helix</keyword>
<dbReference type="GO" id="GO:0006355">
    <property type="term" value="P:regulation of DNA-templated transcription"/>
    <property type="evidence" value="ECO:0007669"/>
    <property type="project" value="InterPro"/>
</dbReference>
<feature type="region of interest" description="Disordered" evidence="3">
    <location>
        <begin position="1009"/>
        <end position="1030"/>
    </location>
</feature>
<feature type="compositionally biased region" description="Pro residues" evidence="3">
    <location>
        <begin position="237"/>
        <end position="258"/>
    </location>
</feature>
<comment type="caution">
    <text evidence="6">The sequence shown here is derived from an EMBL/GenBank/DDBJ whole genome shotgun (WGS) entry which is preliminary data.</text>
</comment>
<dbReference type="EMBL" id="RBAK01000005">
    <property type="protein sequence ID" value="RKN46158.1"/>
    <property type="molecule type" value="Genomic_DNA"/>
</dbReference>
<dbReference type="OrthoDB" id="8444614at2"/>
<dbReference type="PANTHER" id="PTHR35807">
    <property type="entry name" value="TRANSCRIPTIONAL REGULATOR REDD-RELATED"/>
    <property type="match status" value="1"/>
</dbReference>
<feature type="domain" description="LysM" evidence="5">
    <location>
        <begin position="164"/>
        <end position="221"/>
    </location>
</feature>
<reference evidence="6 7" key="1">
    <citation type="journal article" date="2004" name="Syst. Appl. Microbiol.">
        <title>Cryptoendolithic actinomycetes from antarctic sandstone rock samples: Micromonospora endolithica sp. nov. and two isolates related to Micromonospora coerulea Jensen 1932.</title>
        <authorList>
            <person name="Hirsch P."/>
            <person name="Mevs U."/>
            <person name="Kroppenstedt R.M."/>
            <person name="Schumann P."/>
            <person name="Stackebrandt E."/>
        </authorList>
    </citation>
    <scope>NUCLEOTIDE SEQUENCE [LARGE SCALE GENOMIC DNA]</scope>
    <source>
        <strain evidence="6 7">JCM 12677</strain>
    </source>
</reference>
<name>A0A3A9ZCS1_9ACTN</name>
<feature type="region of interest" description="Disordered" evidence="3">
    <location>
        <begin position="347"/>
        <end position="410"/>
    </location>
</feature>
<dbReference type="SMART" id="SM01043">
    <property type="entry name" value="BTAD"/>
    <property type="match status" value="1"/>
</dbReference>
<dbReference type="InterPro" id="IPR036388">
    <property type="entry name" value="WH-like_DNA-bd_sf"/>
</dbReference>
<dbReference type="InterPro" id="IPR051677">
    <property type="entry name" value="AfsR-DnrI-RedD_regulator"/>
</dbReference>
<feature type="compositionally biased region" description="Low complexity" evidence="3">
    <location>
        <begin position="657"/>
        <end position="684"/>
    </location>
</feature>
<feature type="compositionally biased region" description="Polar residues" evidence="3">
    <location>
        <begin position="150"/>
        <end position="162"/>
    </location>
</feature>
<dbReference type="AlphaFoldDB" id="A0A3A9ZCS1"/>
<keyword evidence="4" id="KW-0472">Membrane</keyword>
<feature type="region of interest" description="Disordered" evidence="3">
    <location>
        <begin position="655"/>
        <end position="770"/>
    </location>
</feature>
<dbReference type="InterPro" id="IPR018392">
    <property type="entry name" value="LysM"/>
</dbReference>
<feature type="compositionally biased region" description="Low complexity" evidence="3">
    <location>
        <begin position="259"/>
        <end position="275"/>
    </location>
</feature>
<dbReference type="PROSITE" id="PS51782">
    <property type="entry name" value="LYSM"/>
    <property type="match status" value="1"/>
</dbReference>
<evidence type="ECO:0000256" key="3">
    <source>
        <dbReference type="SAM" id="MobiDB-lite"/>
    </source>
</evidence>
<feature type="compositionally biased region" description="Low complexity" evidence="3">
    <location>
        <begin position="380"/>
        <end position="402"/>
    </location>
</feature>
<dbReference type="GO" id="GO:0003677">
    <property type="term" value="F:DNA binding"/>
    <property type="evidence" value="ECO:0007669"/>
    <property type="project" value="InterPro"/>
</dbReference>
<keyword evidence="1" id="KW-0805">Transcription regulation</keyword>
<dbReference type="InterPro" id="IPR011990">
    <property type="entry name" value="TPR-like_helical_dom_sf"/>
</dbReference>
<organism evidence="6 7">
    <name type="scientific">Micromonospora endolithica</name>
    <dbReference type="NCBI Taxonomy" id="230091"/>
    <lineage>
        <taxon>Bacteria</taxon>
        <taxon>Bacillati</taxon>
        <taxon>Actinomycetota</taxon>
        <taxon>Actinomycetes</taxon>
        <taxon>Micromonosporales</taxon>
        <taxon>Micromonosporaceae</taxon>
        <taxon>Micromonospora</taxon>
    </lineage>
</organism>
<dbReference type="RefSeq" id="WP_120728941.1">
    <property type="nucleotide sequence ID" value="NZ_RBAK01000005.1"/>
</dbReference>
<feature type="compositionally biased region" description="Low complexity" evidence="3">
    <location>
        <begin position="283"/>
        <end position="303"/>
    </location>
</feature>
<keyword evidence="7" id="KW-1185">Reference proteome</keyword>
<protein>
    <submittedName>
        <fullName evidence="6">LysM peptidoglycan-binding domain-containing protein</fullName>
    </submittedName>
</protein>
<evidence type="ECO:0000313" key="6">
    <source>
        <dbReference type="EMBL" id="RKN46158.1"/>
    </source>
</evidence>
<dbReference type="CDD" id="cd00118">
    <property type="entry name" value="LysM"/>
    <property type="match status" value="1"/>
</dbReference>
<dbReference type="Gene3D" id="3.10.350.10">
    <property type="entry name" value="LysM domain"/>
    <property type="match status" value="1"/>
</dbReference>
<dbReference type="SUPFAM" id="SSF46894">
    <property type="entry name" value="C-terminal effector domain of the bipartite response regulators"/>
    <property type="match status" value="1"/>
</dbReference>
<feature type="transmembrane region" description="Helical" evidence="4">
    <location>
        <begin position="56"/>
        <end position="78"/>
    </location>
</feature>
<keyword evidence="4" id="KW-0812">Transmembrane</keyword>
<keyword evidence="2" id="KW-0804">Transcription</keyword>
<dbReference type="Proteomes" id="UP000281726">
    <property type="component" value="Unassembled WGS sequence"/>
</dbReference>
<proteinExistence type="predicted"/>
<dbReference type="Pfam" id="PF03704">
    <property type="entry name" value="BTAD"/>
    <property type="match status" value="1"/>
</dbReference>
<feature type="compositionally biased region" description="Low complexity" evidence="3">
    <location>
        <begin position="733"/>
        <end position="746"/>
    </location>
</feature>
<feature type="compositionally biased region" description="Low complexity" evidence="3">
    <location>
        <begin position="225"/>
        <end position="236"/>
    </location>
</feature>
<dbReference type="Gene3D" id="1.10.10.10">
    <property type="entry name" value="Winged helix-like DNA-binding domain superfamily/Winged helix DNA-binding domain"/>
    <property type="match status" value="1"/>
</dbReference>
<evidence type="ECO:0000256" key="1">
    <source>
        <dbReference type="ARBA" id="ARBA00023015"/>
    </source>
</evidence>
<dbReference type="InterPro" id="IPR005158">
    <property type="entry name" value="BTAD"/>
</dbReference>
<dbReference type="InterPro" id="IPR036779">
    <property type="entry name" value="LysM_dom_sf"/>
</dbReference>
<feature type="region of interest" description="Disordered" evidence="3">
    <location>
        <begin position="225"/>
        <end position="320"/>
    </location>
</feature>
<gene>
    <name evidence="6" type="ORF">D7223_14540</name>
</gene>
<dbReference type="PANTHER" id="PTHR35807:SF1">
    <property type="entry name" value="TRANSCRIPTIONAL REGULATOR REDD"/>
    <property type="match status" value="1"/>
</dbReference>
<sequence length="1030" mass="107669">MRTTSGVRSITATLTSGLVLAAVPAALVRYLGLPEVAVPSASAVRVFVREPLTEDFILVLVQAGAWGIWALLATTTGLRGYQRLTRALRWLPALHLPGPLQHLTAVMLGATAVSAATGALPAHASQPGPTATTGDAIPREAARSVDRSTLIGSQPATDTTAPRATHTVARGDTLSAIAQRRLGDDDRWPEIFALNRGTRFPDVGGTLRDPDVIRPGWTLDLPADAAAAPQRQTRTTPPEPPATAIPTPASPMPSPPTTATPSAGPTASATAHTPTCGASTGQAPARTAAPTTATDGSDTTSAAPDRDTRGRSGNGVLLPSGSWIDIGLALAIVAAAALVWAHRQRRYVPRKPSTSPRTHDTDLAALPRVVTQIRRGLRCATTKPDTTDQQDGTPSDPDGGTDTADDPAEIDAPSMVSADEQVQNAGSPVPVAPSLAHPLSVVWQPAGLGLTGPGAPAAARGLLTAVLAAGDGDRPDGRTVVVMPAATAATLLGSAAALPRTPRLLLAADLDDALRVIDEQTMHRSRLVHQHDVDTVADLRAADPCEEPLPPVMLLAHDTGRHARSRVAALLAQGQRLDIHGVLLGAWPEGDTVDVAHDGTVTPADGDARCGGHPAEVGRLAVLSPAETIDILATLAESHTGQPPTPAAIEAAPSALTAPADTGSADTSAASPSAPSPSADDATANTSFDPVDAGRYRAAARNLDEATDTARGGAGTATDDISAADQPILRTSTAAADGGDTAPADTIPTVPVPPTESTGKPRPDTQPLPVARPDRVMVTVLGAPTIVGADPQRKPRAKSLELLVYLAVHDGAATAEAILDDLLPDAPVSKATHRLHTYISDLRAVLRHQAGPGTYLTRPHHQYQLHGDRFDIDLWRMREAIRVADTAGTRAERIEALRRAAAYRPLAEGCDYEWLEPHRHAVQREALDAVAALVEELTDQPAEQAAVCETALQHHPYAETLYQQAMRAHARLGHLDTIRALRRTLTRRLTEIDTEPSEDTLALADRLITDLRRPRQNPRSPQPFGDGAPA</sequence>